<sequence length="166" mass="18668">MTRHLLNHIRPALPSDAAGISELLHGIGWFKAYEDRSVAQNTEAIQSLLICAHAEPERSLLLVAEDAQQRLNGYCAIHWLPVAVLQGWEGYVSELFIAERARGLGLGQQLLDAATEAARARDCLRIWLVNNRERPSYARGFYSQQGWSEQAEMARFVLPLRTLDNS</sequence>
<proteinExistence type="predicted"/>
<dbReference type="RefSeq" id="WP_283486208.1">
    <property type="nucleotide sequence ID" value="NZ_CP125947.1"/>
</dbReference>
<dbReference type="PANTHER" id="PTHR43877">
    <property type="entry name" value="AMINOALKYLPHOSPHONATE N-ACETYLTRANSFERASE-RELATED-RELATED"/>
    <property type="match status" value="1"/>
</dbReference>
<reference evidence="4 5" key="1">
    <citation type="submission" date="2023-05" db="EMBL/GenBank/DDBJ databases">
        <authorList>
            <person name="Yin Y."/>
            <person name="Lu Z."/>
        </authorList>
    </citation>
    <scope>NUCLEOTIDE SEQUENCE [LARGE SCALE GENOMIC DNA]</scope>
    <source>
        <strain evidence="4 5">ZM22</strain>
    </source>
</reference>
<dbReference type="EMBL" id="CP125947">
    <property type="protein sequence ID" value="WHS65107.1"/>
    <property type="molecule type" value="Genomic_DNA"/>
</dbReference>
<dbReference type="SUPFAM" id="SSF55729">
    <property type="entry name" value="Acyl-CoA N-acyltransferases (Nat)"/>
    <property type="match status" value="1"/>
</dbReference>
<evidence type="ECO:0000313" key="5">
    <source>
        <dbReference type="Proteomes" id="UP001240697"/>
    </source>
</evidence>
<protein>
    <submittedName>
        <fullName evidence="4">GNAT family N-acetyltransferase</fullName>
    </submittedName>
</protein>
<accession>A0ABY8SPV6</accession>
<dbReference type="InterPro" id="IPR000182">
    <property type="entry name" value="GNAT_dom"/>
</dbReference>
<dbReference type="CDD" id="cd04301">
    <property type="entry name" value="NAT_SF"/>
    <property type="match status" value="1"/>
</dbReference>
<keyword evidence="2" id="KW-0012">Acyltransferase</keyword>
<gene>
    <name evidence="4" type="ORF">QMY55_21900</name>
</gene>
<evidence type="ECO:0000313" key="4">
    <source>
        <dbReference type="EMBL" id="WHS65107.1"/>
    </source>
</evidence>
<keyword evidence="5" id="KW-1185">Reference proteome</keyword>
<dbReference type="Pfam" id="PF00583">
    <property type="entry name" value="Acetyltransf_1"/>
    <property type="match status" value="1"/>
</dbReference>
<feature type="domain" description="N-acetyltransferase" evidence="3">
    <location>
        <begin position="7"/>
        <end position="164"/>
    </location>
</feature>
<keyword evidence="1" id="KW-0808">Transferase</keyword>
<evidence type="ECO:0000256" key="1">
    <source>
        <dbReference type="ARBA" id="ARBA00022679"/>
    </source>
</evidence>
<dbReference type="Gene3D" id="3.40.630.30">
    <property type="match status" value="1"/>
</dbReference>
<dbReference type="Proteomes" id="UP001240697">
    <property type="component" value="Chromosome"/>
</dbReference>
<evidence type="ECO:0000259" key="3">
    <source>
        <dbReference type="PROSITE" id="PS51186"/>
    </source>
</evidence>
<organism evidence="4 5">
    <name type="scientific">Comamonas resistens</name>
    <dbReference type="NCBI Taxonomy" id="3046670"/>
    <lineage>
        <taxon>Bacteria</taxon>
        <taxon>Pseudomonadati</taxon>
        <taxon>Pseudomonadota</taxon>
        <taxon>Betaproteobacteria</taxon>
        <taxon>Burkholderiales</taxon>
        <taxon>Comamonadaceae</taxon>
        <taxon>Comamonas</taxon>
    </lineage>
</organism>
<evidence type="ECO:0000256" key="2">
    <source>
        <dbReference type="ARBA" id="ARBA00023315"/>
    </source>
</evidence>
<dbReference type="InterPro" id="IPR016181">
    <property type="entry name" value="Acyl_CoA_acyltransferase"/>
</dbReference>
<dbReference type="InterPro" id="IPR050832">
    <property type="entry name" value="Bact_Acetyltransf"/>
</dbReference>
<name>A0ABY8SPV6_9BURK</name>
<dbReference type="PROSITE" id="PS51186">
    <property type="entry name" value="GNAT"/>
    <property type="match status" value="1"/>
</dbReference>